<dbReference type="Proteomes" id="UP000037069">
    <property type="component" value="Unassembled WGS sequence"/>
</dbReference>
<dbReference type="GO" id="GO:0000244">
    <property type="term" value="P:spliceosomal tri-snRNP complex assembly"/>
    <property type="evidence" value="ECO:0007669"/>
    <property type="project" value="TreeGrafter"/>
</dbReference>
<dbReference type="Gene3D" id="2.60.34.20">
    <property type="match status" value="1"/>
</dbReference>
<sequence>MNKDNSSMDMDPEIAKKLFNQGAVLFITGVPKGTEFGIDLCSYVIGDNFRGVKMIPPGPHYVWCAATGPYGDVAPRVGFTHFFEEQELLVREWDANNEELRDRQIAEPELEKRRLKENLKMLDSYLAPYDFRYCGEWRKLTDTITKQCVARCRPDLGTIRTNVELLSCPDAERPRGPLTETHPSMSAKLVNDENDLLPQLKPVDGTAPRFTLVPERIPKNSTPAEISKHSLDCIQACNNLLSNFNPTQDLIQEIQLSFVFFMVGYSVESLAYWRKVLALLSHSEEAVSKYRLLYMKYSEVLVHQLPHLPEELMEASERNTVYKDIRSLLVNLNLSGLHKSAEFLSKKLQNSMNWTFEGLLDEDPEDMPVIVETNE</sequence>
<evidence type="ECO:0000256" key="1">
    <source>
        <dbReference type="ARBA" id="ARBA00006281"/>
    </source>
</evidence>
<dbReference type="Pfam" id="PF20981">
    <property type="entry name" value="AAR2_1st"/>
    <property type="match status" value="1"/>
</dbReference>
<comment type="caution">
    <text evidence="6">The sequence shown here is derived from an EMBL/GenBank/DDBJ whole genome shotgun (WGS) entry which is preliminary data.</text>
</comment>
<evidence type="ECO:0000259" key="4">
    <source>
        <dbReference type="Pfam" id="PF05282"/>
    </source>
</evidence>
<accession>A0A0L0CH28</accession>
<dbReference type="InterPro" id="IPR033648">
    <property type="entry name" value="AAR2_C"/>
</dbReference>
<evidence type="ECO:0000256" key="2">
    <source>
        <dbReference type="ARBA" id="ARBA00016372"/>
    </source>
</evidence>
<gene>
    <name evidence="6" type="ORF">FF38_12742</name>
</gene>
<dbReference type="InterPro" id="IPR007946">
    <property type="entry name" value="AAR2"/>
</dbReference>
<evidence type="ECO:0000259" key="5">
    <source>
        <dbReference type="Pfam" id="PF20981"/>
    </source>
</evidence>
<name>A0A0L0CH28_LUCCU</name>
<feature type="domain" description="AAR2 N-terminal" evidence="5">
    <location>
        <begin position="21"/>
        <end position="154"/>
    </location>
</feature>
<dbReference type="CDD" id="cd13778">
    <property type="entry name" value="Aar2_C"/>
    <property type="match status" value="1"/>
</dbReference>
<dbReference type="InterPro" id="IPR038516">
    <property type="entry name" value="AAR2_N_sf"/>
</dbReference>
<evidence type="ECO:0000313" key="6">
    <source>
        <dbReference type="EMBL" id="KNC31541.1"/>
    </source>
</evidence>
<feature type="domain" description="AAR2 C-terminal" evidence="4">
    <location>
        <begin position="210"/>
        <end position="357"/>
    </location>
</feature>
<organism evidence="6 7">
    <name type="scientific">Lucilia cuprina</name>
    <name type="common">Green bottle fly</name>
    <name type="synonym">Australian sheep blowfly</name>
    <dbReference type="NCBI Taxonomy" id="7375"/>
    <lineage>
        <taxon>Eukaryota</taxon>
        <taxon>Metazoa</taxon>
        <taxon>Ecdysozoa</taxon>
        <taxon>Arthropoda</taxon>
        <taxon>Hexapoda</taxon>
        <taxon>Insecta</taxon>
        <taxon>Pterygota</taxon>
        <taxon>Neoptera</taxon>
        <taxon>Endopterygota</taxon>
        <taxon>Diptera</taxon>
        <taxon>Brachycera</taxon>
        <taxon>Muscomorpha</taxon>
        <taxon>Oestroidea</taxon>
        <taxon>Calliphoridae</taxon>
        <taxon>Luciliinae</taxon>
        <taxon>Lucilia</taxon>
    </lineage>
</organism>
<keyword evidence="7" id="KW-1185">Reference proteome</keyword>
<dbReference type="Pfam" id="PF05282">
    <property type="entry name" value="AAR2"/>
    <property type="match status" value="1"/>
</dbReference>
<protein>
    <recommendedName>
        <fullName evidence="2">Protein AAR2 homolog</fullName>
    </recommendedName>
    <alternativeName>
        <fullName evidence="3">AAR2 splicing factor homolog</fullName>
    </alternativeName>
</protein>
<dbReference type="OrthoDB" id="201752at2759"/>
<dbReference type="InterPro" id="IPR038514">
    <property type="entry name" value="AAR2_C_sf"/>
</dbReference>
<dbReference type="PANTHER" id="PTHR12689">
    <property type="entry name" value="A1 CISTRON SPLICING FACTOR AAR2-RELATED"/>
    <property type="match status" value="1"/>
</dbReference>
<dbReference type="InterPro" id="IPR033647">
    <property type="entry name" value="Aar2_N"/>
</dbReference>
<proteinExistence type="inferred from homology"/>
<dbReference type="Gene3D" id="1.25.40.550">
    <property type="entry name" value="Aar2, C-terminal domain-like"/>
    <property type="match status" value="1"/>
</dbReference>
<dbReference type="PANTHER" id="PTHR12689:SF4">
    <property type="entry name" value="PROTEIN AAR2 HOMOLOG"/>
    <property type="match status" value="1"/>
</dbReference>
<dbReference type="FunFam" id="2.60.34.20:FF:000001">
    <property type="entry name" value="protein AAR2 homolog"/>
    <property type="match status" value="1"/>
</dbReference>
<evidence type="ECO:0000256" key="3">
    <source>
        <dbReference type="ARBA" id="ARBA00030625"/>
    </source>
</evidence>
<reference evidence="6 7" key="1">
    <citation type="journal article" date="2015" name="Nat. Commun.">
        <title>Lucilia cuprina genome unlocks parasitic fly biology to underpin future interventions.</title>
        <authorList>
            <person name="Anstead C.A."/>
            <person name="Korhonen P.K."/>
            <person name="Young N.D."/>
            <person name="Hall R.S."/>
            <person name="Jex A.R."/>
            <person name="Murali S.C."/>
            <person name="Hughes D.S."/>
            <person name="Lee S.F."/>
            <person name="Perry T."/>
            <person name="Stroehlein A.J."/>
            <person name="Ansell B.R."/>
            <person name="Breugelmans B."/>
            <person name="Hofmann A."/>
            <person name="Qu J."/>
            <person name="Dugan S."/>
            <person name="Lee S.L."/>
            <person name="Chao H."/>
            <person name="Dinh H."/>
            <person name="Han Y."/>
            <person name="Doddapaneni H.V."/>
            <person name="Worley K.C."/>
            <person name="Muzny D.M."/>
            <person name="Ioannidis P."/>
            <person name="Waterhouse R.M."/>
            <person name="Zdobnov E.M."/>
            <person name="James P.J."/>
            <person name="Bagnall N.H."/>
            <person name="Kotze A.C."/>
            <person name="Gibbs R.A."/>
            <person name="Richards S."/>
            <person name="Batterham P."/>
            <person name="Gasser R.B."/>
        </authorList>
    </citation>
    <scope>NUCLEOTIDE SEQUENCE [LARGE SCALE GENOMIC DNA]</scope>
    <source>
        <strain evidence="6 7">LS</strain>
        <tissue evidence="6">Full body</tissue>
    </source>
</reference>
<dbReference type="OMA" id="VWQSGGL"/>
<dbReference type="STRING" id="7375.A0A0L0CH28"/>
<dbReference type="AlphaFoldDB" id="A0A0L0CH28"/>
<dbReference type="EMBL" id="JRES01000409">
    <property type="protein sequence ID" value="KNC31541.1"/>
    <property type="molecule type" value="Genomic_DNA"/>
</dbReference>
<comment type="similarity">
    <text evidence="1">Belongs to the AAR2 family.</text>
</comment>
<dbReference type="CDD" id="cd13777">
    <property type="entry name" value="Aar2_N"/>
    <property type="match status" value="1"/>
</dbReference>
<evidence type="ECO:0000313" key="7">
    <source>
        <dbReference type="Proteomes" id="UP000037069"/>
    </source>
</evidence>